<dbReference type="GO" id="GO:0005739">
    <property type="term" value="C:mitochondrion"/>
    <property type="evidence" value="ECO:0007669"/>
    <property type="project" value="TreeGrafter"/>
</dbReference>
<dbReference type="Gene3D" id="1.20.120.310">
    <property type="entry name" value="ERV/ALR sulfhydryl oxidase domain"/>
    <property type="match status" value="1"/>
</dbReference>
<dbReference type="SUPFAM" id="SSF69000">
    <property type="entry name" value="FAD-dependent thiol oxidase"/>
    <property type="match status" value="1"/>
</dbReference>
<dbReference type="AlphaFoldDB" id="F8NRA4"/>
<dbReference type="HOGENOM" id="CLU_070631_3_1_1"/>
<sequence>MTLRYPEKPTQDEKEAFASYIYLTSRLYPCGDCATEFQALLQTFPPQTSGRRAASQWLCSVHNEVNIRLGKEVFDCAHLDENYDCGCGDEPGSTTATADPMDLEWDPSKDEKTGVELIKGGR</sequence>
<reference evidence="9" key="1">
    <citation type="submission" date="2011-04" db="EMBL/GenBank/DDBJ databases">
        <title>Evolution of plant cell wall degrading machinery underlies the functional diversity of forest fungi.</title>
        <authorList>
            <consortium name="US DOE Joint Genome Institute (JGI-PGF)"/>
            <person name="Eastwood D.C."/>
            <person name="Floudas D."/>
            <person name="Binder M."/>
            <person name="Majcherczyk A."/>
            <person name="Schneider P."/>
            <person name="Aerts A."/>
            <person name="Asiegbu F.O."/>
            <person name="Baker S.E."/>
            <person name="Barry K."/>
            <person name="Bendiksby M."/>
            <person name="Blumentritt M."/>
            <person name="Coutinho P.M."/>
            <person name="Cullen D."/>
            <person name="Cullen D."/>
            <person name="Gathman A."/>
            <person name="Goodell B."/>
            <person name="Henrissat B."/>
            <person name="Ihrmark K."/>
            <person name="Kauserud H."/>
            <person name="Kohler A."/>
            <person name="LaButti K."/>
            <person name="Lapidus A."/>
            <person name="Lavin J.L."/>
            <person name="Lee Y.-H."/>
            <person name="Lindquist E."/>
            <person name="Lilly W."/>
            <person name="Lucas S."/>
            <person name="Morin E."/>
            <person name="Murat C."/>
            <person name="Oguiza J.A."/>
            <person name="Park J."/>
            <person name="Pisabarro A.G."/>
            <person name="Riley R."/>
            <person name="Rosling A."/>
            <person name="Salamov A."/>
            <person name="Schmidt O."/>
            <person name="Schmutz J."/>
            <person name="Skrede I."/>
            <person name="Stenlid J."/>
            <person name="Wiebenga A."/>
            <person name="Xie X."/>
            <person name="Kues U."/>
            <person name="Hibbett D.S."/>
            <person name="Hoffmeister D."/>
            <person name="Hogberg N."/>
            <person name="Martin F."/>
            <person name="Grigoriev I.V."/>
            <person name="Watkinson S.C."/>
        </authorList>
    </citation>
    <scope>NUCLEOTIDE SEQUENCE</scope>
    <source>
        <strain evidence="9">S7.9</strain>
    </source>
</reference>
<dbReference type="GeneID" id="18811109"/>
<evidence type="ECO:0000256" key="7">
    <source>
        <dbReference type="SAM" id="MobiDB-lite"/>
    </source>
</evidence>
<dbReference type="EMBL" id="GL945432">
    <property type="protein sequence ID" value="EGO26223.1"/>
    <property type="molecule type" value="Genomic_DNA"/>
</dbReference>
<evidence type="ECO:0000259" key="8">
    <source>
        <dbReference type="PROSITE" id="PS51324"/>
    </source>
</evidence>
<proteinExistence type="predicted"/>
<keyword evidence="5" id="KW-1015">Disulfide bond</keyword>
<evidence type="ECO:0000256" key="6">
    <source>
        <dbReference type="RuleBase" id="RU371123"/>
    </source>
</evidence>
<keyword evidence="3 6" id="KW-0274">FAD</keyword>
<feature type="region of interest" description="Disordered" evidence="7">
    <location>
        <begin position="96"/>
        <end position="122"/>
    </location>
</feature>
<evidence type="ECO:0000256" key="2">
    <source>
        <dbReference type="ARBA" id="ARBA00022630"/>
    </source>
</evidence>
<dbReference type="OrthoDB" id="59470at2759"/>
<comment type="cofactor">
    <cofactor evidence="1 6">
        <name>FAD</name>
        <dbReference type="ChEBI" id="CHEBI:57692"/>
    </cofactor>
</comment>
<dbReference type="Proteomes" id="UP000008064">
    <property type="component" value="Unassembled WGS sequence"/>
</dbReference>
<keyword evidence="4 6" id="KW-0560">Oxidoreductase</keyword>
<protein>
    <recommendedName>
        <fullName evidence="6">Sulfhydryl oxidase</fullName>
        <ecNumber evidence="6">1.8.3.2</ecNumber>
    </recommendedName>
</protein>
<dbReference type="InterPro" id="IPR039799">
    <property type="entry name" value="ALR/ERV"/>
</dbReference>
<dbReference type="GO" id="GO:0050660">
    <property type="term" value="F:flavin adenine dinucleotide binding"/>
    <property type="evidence" value="ECO:0007669"/>
    <property type="project" value="TreeGrafter"/>
</dbReference>
<evidence type="ECO:0000256" key="4">
    <source>
        <dbReference type="ARBA" id="ARBA00023002"/>
    </source>
</evidence>
<comment type="catalytic activity">
    <reaction evidence="6">
        <text>2 R'C(R)SH + O2 = R'C(R)S-S(R)CR' + H2O2</text>
        <dbReference type="Rhea" id="RHEA:17357"/>
        <dbReference type="ChEBI" id="CHEBI:15379"/>
        <dbReference type="ChEBI" id="CHEBI:16240"/>
        <dbReference type="ChEBI" id="CHEBI:16520"/>
        <dbReference type="ChEBI" id="CHEBI:17412"/>
        <dbReference type="EC" id="1.8.3.2"/>
    </reaction>
</comment>
<evidence type="ECO:0000256" key="5">
    <source>
        <dbReference type="ARBA" id="ARBA00023157"/>
    </source>
</evidence>
<dbReference type="RefSeq" id="XP_007316396.1">
    <property type="nucleotide sequence ID" value="XM_007316334.1"/>
</dbReference>
<dbReference type="PANTHER" id="PTHR12645">
    <property type="entry name" value="ALR/ERV"/>
    <property type="match status" value="1"/>
</dbReference>
<keyword evidence="2 6" id="KW-0285">Flavoprotein</keyword>
<dbReference type="PROSITE" id="PS51324">
    <property type="entry name" value="ERV_ALR"/>
    <property type="match status" value="1"/>
</dbReference>
<name>F8NRA4_SERL9</name>
<gene>
    <name evidence="9" type="ORF">SERLADRAFT_384601</name>
</gene>
<organism>
    <name type="scientific">Serpula lacrymans var. lacrymans (strain S7.9)</name>
    <name type="common">Dry rot fungus</name>
    <dbReference type="NCBI Taxonomy" id="578457"/>
    <lineage>
        <taxon>Eukaryota</taxon>
        <taxon>Fungi</taxon>
        <taxon>Dikarya</taxon>
        <taxon>Basidiomycota</taxon>
        <taxon>Agaricomycotina</taxon>
        <taxon>Agaricomycetes</taxon>
        <taxon>Agaricomycetidae</taxon>
        <taxon>Boletales</taxon>
        <taxon>Coniophorineae</taxon>
        <taxon>Serpulaceae</taxon>
        <taxon>Serpula</taxon>
    </lineage>
</organism>
<dbReference type="InterPro" id="IPR017905">
    <property type="entry name" value="ERV/ALR_sulphydryl_oxidase"/>
</dbReference>
<accession>F8NRA4</accession>
<dbReference type="Pfam" id="PF04777">
    <property type="entry name" value="Evr1_Alr"/>
    <property type="match status" value="1"/>
</dbReference>
<evidence type="ECO:0000313" key="9">
    <source>
        <dbReference type="EMBL" id="EGO26223.1"/>
    </source>
</evidence>
<evidence type="ECO:0000256" key="3">
    <source>
        <dbReference type="ARBA" id="ARBA00022827"/>
    </source>
</evidence>
<dbReference type="EC" id="1.8.3.2" evidence="6"/>
<evidence type="ECO:0000256" key="1">
    <source>
        <dbReference type="ARBA" id="ARBA00001974"/>
    </source>
</evidence>
<feature type="domain" description="ERV/ALR sulfhydryl oxidase" evidence="8">
    <location>
        <begin position="1"/>
        <end position="83"/>
    </location>
</feature>
<dbReference type="PANTHER" id="PTHR12645:SF1">
    <property type="entry name" value="FAD-LINKED SULFHYDRYL OXIDASE ERV2"/>
    <property type="match status" value="1"/>
</dbReference>
<dbReference type="InterPro" id="IPR036774">
    <property type="entry name" value="ERV/ALR_sulphydryl_oxid_sf"/>
</dbReference>
<dbReference type="GO" id="GO:0016971">
    <property type="term" value="F:flavin-dependent sulfhydryl oxidase activity"/>
    <property type="evidence" value="ECO:0007669"/>
    <property type="project" value="InterPro"/>
</dbReference>
<dbReference type="KEGG" id="sla:SERLADRAFT_384601"/>